<dbReference type="InterPro" id="IPR000835">
    <property type="entry name" value="HTH_MarR-typ"/>
</dbReference>
<dbReference type="SMART" id="SM00347">
    <property type="entry name" value="HTH_MARR"/>
    <property type="match status" value="1"/>
</dbReference>
<dbReference type="AlphaFoldDB" id="R7Z923"/>
<dbReference type="PATRIC" id="fig|1285586.5.peg.4243"/>
<name>R7Z923_LYSSH</name>
<evidence type="ECO:0000259" key="4">
    <source>
        <dbReference type="PROSITE" id="PS50995"/>
    </source>
</evidence>
<dbReference type="SUPFAM" id="SSF46785">
    <property type="entry name" value="Winged helix' DNA-binding domain"/>
    <property type="match status" value="1"/>
</dbReference>
<dbReference type="eggNOG" id="COG1846">
    <property type="taxonomic scope" value="Bacteria"/>
</dbReference>
<reference evidence="5 6" key="1">
    <citation type="submission" date="2013-04" db="EMBL/GenBank/DDBJ databases">
        <title>Draft genome of the heavy metal tolerant bacterium Lysinibacillus sphaericus strain OT4b.31.</title>
        <authorList>
            <person name="Pena-Montenegro T.D."/>
            <person name="Dussan J."/>
        </authorList>
    </citation>
    <scope>NUCLEOTIDE SEQUENCE [LARGE SCALE GENOMIC DNA]</scope>
    <source>
        <strain evidence="5 6">OT4b.31</strain>
    </source>
</reference>
<evidence type="ECO:0000313" key="5">
    <source>
        <dbReference type="EMBL" id="EON70622.1"/>
    </source>
</evidence>
<dbReference type="Pfam" id="PF01047">
    <property type="entry name" value="MarR"/>
    <property type="match status" value="1"/>
</dbReference>
<proteinExistence type="predicted"/>
<keyword evidence="3" id="KW-0804">Transcription</keyword>
<dbReference type="GO" id="GO:0003700">
    <property type="term" value="F:DNA-binding transcription factor activity"/>
    <property type="evidence" value="ECO:0007669"/>
    <property type="project" value="InterPro"/>
</dbReference>
<evidence type="ECO:0000256" key="2">
    <source>
        <dbReference type="ARBA" id="ARBA00023125"/>
    </source>
</evidence>
<sequence>MDQKEQVLEALQNLITTREDAQKKKVENRGEDQEGNALTLEWSLTQLHIVATIKDNGLANNSLLSHKLNVSKPAIAKAVKKLLKHHVIIKIQRNDNKKEIYYGLTESGEKLAFIHEQLHEKARNKYLSILEKFNDAELGVITRFLYAITENMKNN</sequence>
<dbReference type="Gene3D" id="1.10.10.10">
    <property type="entry name" value="Winged helix-like DNA-binding domain superfamily/Winged helix DNA-binding domain"/>
    <property type="match status" value="1"/>
</dbReference>
<accession>R7Z923</accession>
<dbReference type="InterPro" id="IPR052067">
    <property type="entry name" value="Metal_resp_HTH_trans_reg"/>
</dbReference>
<dbReference type="RefSeq" id="WP_010860973.1">
    <property type="nucleotide sequence ID" value="NZ_KB933406.1"/>
</dbReference>
<comment type="caution">
    <text evidence="5">The sequence shown here is derived from an EMBL/GenBank/DDBJ whole genome shotgun (WGS) entry which is preliminary data.</text>
</comment>
<dbReference type="Gene3D" id="6.10.140.1680">
    <property type="match status" value="1"/>
</dbReference>
<gene>
    <name evidence="5" type="ORF">H131_20362</name>
</gene>
<dbReference type="PANTHER" id="PTHR35790">
    <property type="entry name" value="HTH-TYPE TRANSCRIPTIONAL REGULATOR PCHR"/>
    <property type="match status" value="1"/>
</dbReference>
<dbReference type="InterPro" id="IPR011991">
    <property type="entry name" value="ArsR-like_HTH"/>
</dbReference>
<keyword evidence="1" id="KW-0805">Transcription regulation</keyword>
<protein>
    <submittedName>
        <fullName evidence="5">MarR family transcriptional regulator</fullName>
    </submittedName>
</protein>
<keyword evidence="2" id="KW-0238">DNA-binding</keyword>
<evidence type="ECO:0000256" key="3">
    <source>
        <dbReference type="ARBA" id="ARBA00023163"/>
    </source>
</evidence>
<dbReference type="EMBL" id="AQPX01000031">
    <property type="protein sequence ID" value="EON70622.1"/>
    <property type="molecule type" value="Genomic_DNA"/>
</dbReference>
<dbReference type="CDD" id="cd00090">
    <property type="entry name" value="HTH_ARSR"/>
    <property type="match status" value="1"/>
</dbReference>
<evidence type="ECO:0000313" key="6">
    <source>
        <dbReference type="Proteomes" id="UP000013911"/>
    </source>
</evidence>
<dbReference type="PANTHER" id="PTHR35790:SF4">
    <property type="entry name" value="HTH-TYPE TRANSCRIPTIONAL REGULATOR PCHR"/>
    <property type="match status" value="1"/>
</dbReference>
<dbReference type="HOGENOM" id="CLU_083287_11_2_9"/>
<feature type="domain" description="HTH marR-type" evidence="4">
    <location>
        <begin position="4"/>
        <end position="150"/>
    </location>
</feature>
<dbReference type="PROSITE" id="PS50995">
    <property type="entry name" value="HTH_MARR_2"/>
    <property type="match status" value="1"/>
</dbReference>
<dbReference type="OrthoDB" id="5358347at2"/>
<dbReference type="InterPro" id="IPR036388">
    <property type="entry name" value="WH-like_DNA-bd_sf"/>
</dbReference>
<evidence type="ECO:0000256" key="1">
    <source>
        <dbReference type="ARBA" id="ARBA00023015"/>
    </source>
</evidence>
<organism evidence="5 6">
    <name type="scientific">Lysinibacillus sphaericus OT4b.31</name>
    <dbReference type="NCBI Taxonomy" id="1285586"/>
    <lineage>
        <taxon>Bacteria</taxon>
        <taxon>Bacillati</taxon>
        <taxon>Bacillota</taxon>
        <taxon>Bacilli</taxon>
        <taxon>Bacillales</taxon>
        <taxon>Bacillaceae</taxon>
        <taxon>Lysinibacillus</taxon>
    </lineage>
</organism>
<dbReference type="GO" id="GO:0003677">
    <property type="term" value="F:DNA binding"/>
    <property type="evidence" value="ECO:0007669"/>
    <property type="project" value="UniProtKB-KW"/>
</dbReference>
<dbReference type="Proteomes" id="UP000013911">
    <property type="component" value="Unassembled WGS sequence"/>
</dbReference>
<dbReference type="InterPro" id="IPR036390">
    <property type="entry name" value="WH_DNA-bd_sf"/>
</dbReference>